<evidence type="ECO:0000313" key="2">
    <source>
        <dbReference type="Proteomes" id="UP000184330"/>
    </source>
</evidence>
<protein>
    <submittedName>
        <fullName evidence="1">Uncharacterized protein</fullName>
    </submittedName>
</protein>
<gene>
    <name evidence="1" type="ORF">PAC_19435</name>
</gene>
<dbReference type="InterPro" id="IPR002347">
    <property type="entry name" value="SDR_fam"/>
</dbReference>
<organism evidence="1 2">
    <name type="scientific">Phialocephala subalpina</name>
    <dbReference type="NCBI Taxonomy" id="576137"/>
    <lineage>
        <taxon>Eukaryota</taxon>
        <taxon>Fungi</taxon>
        <taxon>Dikarya</taxon>
        <taxon>Ascomycota</taxon>
        <taxon>Pezizomycotina</taxon>
        <taxon>Leotiomycetes</taxon>
        <taxon>Helotiales</taxon>
        <taxon>Mollisiaceae</taxon>
        <taxon>Phialocephala</taxon>
        <taxon>Phialocephala fortinii species complex</taxon>
    </lineage>
</organism>
<reference evidence="1 2" key="1">
    <citation type="submission" date="2016-03" db="EMBL/GenBank/DDBJ databases">
        <authorList>
            <person name="Ploux O."/>
        </authorList>
    </citation>
    <scope>NUCLEOTIDE SEQUENCE [LARGE SCALE GENOMIC DNA]</scope>
    <source>
        <strain evidence="1 2">UAMH 11012</strain>
    </source>
</reference>
<accession>A0A1L7XX80</accession>
<name>A0A1L7XX80_9HELO</name>
<proteinExistence type="predicted"/>
<dbReference type="Proteomes" id="UP000184330">
    <property type="component" value="Unassembled WGS sequence"/>
</dbReference>
<dbReference type="AlphaFoldDB" id="A0A1L7XX80"/>
<dbReference type="InterPro" id="IPR036291">
    <property type="entry name" value="NAD(P)-bd_dom_sf"/>
</dbReference>
<evidence type="ECO:0000313" key="1">
    <source>
        <dbReference type="EMBL" id="CZR69535.1"/>
    </source>
</evidence>
<dbReference type="Gene3D" id="3.40.50.720">
    <property type="entry name" value="NAD(P)-binding Rossmann-like Domain"/>
    <property type="match status" value="1"/>
</dbReference>
<dbReference type="OrthoDB" id="3537379at2759"/>
<dbReference type="Pfam" id="PF00106">
    <property type="entry name" value="adh_short"/>
    <property type="match status" value="1"/>
</dbReference>
<keyword evidence="2" id="KW-1185">Reference proteome</keyword>
<sequence>MNYIGDHSLNLVGKVAAVTSASSTLGATICRSLLNSNALVMGVNSTAAHSSTVASIGSHFQFWEYDAEKGPNGEQEIMEKVKRAYLKGDVDFLVVVSEGKKGELGIEGLPEVVDAMKGQREGLVLSVSGGNGSSEKQVDGERRILGGAREKYYQPCLVSVYEVGKGD</sequence>
<dbReference type="SUPFAM" id="SSF51735">
    <property type="entry name" value="NAD(P)-binding Rossmann-fold domains"/>
    <property type="match status" value="1"/>
</dbReference>
<dbReference type="EMBL" id="FJOG01000073">
    <property type="protein sequence ID" value="CZR69535.1"/>
    <property type="molecule type" value="Genomic_DNA"/>
</dbReference>